<dbReference type="FunCoup" id="A0A7J7CDL3">
    <property type="interactions" value="600"/>
</dbReference>
<dbReference type="SMART" id="SM01204">
    <property type="entry name" value="FIST_C"/>
    <property type="match status" value="1"/>
</dbReference>
<feature type="region of interest" description="Disordered" evidence="1">
    <location>
        <begin position="1"/>
        <end position="20"/>
    </location>
</feature>
<protein>
    <recommendedName>
        <fullName evidence="6">F-box/LRR-repeat protein</fullName>
    </recommendedName>
</protein>
<keyword evidence="5" id="KW-1185">Reference proteome</keyword>
<feature type="domain" description="FIST C-domain" evidence="3">
    <location>
        <begin position="336"/>
        <end position="497"/>
    </location>
</feature>
<dbReference type="Pfam" id="PF00646">
    <property type="entry name" value="F-box"/>
    <property type="match status" value="1"/>
</dbReference>
<dbReference type="PANTHER" id="PTHR14939:SF5">
    <property type="entry name" value="F-BOX ONLY PROTEIN 22"/>
    <property type="match status" value="1"/>
</dbReference>
<reference evidence="4 5" key="1">
    <citation type="journal article" date="2020" name="Nat. Commun.">
        <title>Genome of Tripterygium wilfordii and identification of cytochrome P450 involved in triptolide biosynthesis.</title>
        <authorList>
            <person name="Tu L."/>
            <person name="Su P."/>
            <person name="Zhang Z."/>
            <person name="Gao L."/>
            <person name="Wang J."/>
            <person name="Hu T."/>
            <person name="Zhou J."/>
            <person name="Zhang Y."/>
            <person name="Zhao Y."/>
            <person name="Liu Y."/>
            <person name="Song Y."/>
            <person name="Tong Y."/>
            <person name="Lu Y."/>
            <person name="Yang J."/>
            <person name="Xu C."/>
            <person name="Jia M."/>
            <person name="Peters R.J."/>
            <person name="Huang L."/>
            <person name="Gao W."/>
        </authorList>
    </citation>
    <scope>NUCLEOTIDE SEQUENCE [LARGE SCALE GENOMIC DNA]</scope>
    <source>
        <strain evidence="5">cv. XIE 37</strain>
        <tissue evidence="4">Leaf</tissue>
    </source>
</reference>
<dbReference type="InterPro" id="IPR001810">
    <property type="entry name" value="F-box_dom"/>
</dbReference>
<dbReference type="OrthoDB" id="509497at2759"/>
<feature type="domain" description="F-box" evidence="2">
    <location>
        <begin position="27"/>
        <end position="67"/>
    </location>
</feature>
<accession>A0A7J7CDL3</accession>
<evidence type="ECO:0000256" key="1">
    <source>
        <dbReference type="SAM" id="MobiDB-lite"/>
    </source>
</evidence>
<evidence type="ECO:0008006" key="6">
    <source>
        <dbReference type="Google" id="ProtNLM"/>
    </source>
</evidence>
<dbReference type="EMBL" id="JAAARO010000018">
    <property type="protein sequence ID" value="KAF5732229.1"/>
    <property type="molecule type" value="Genomic_DNA"/>
</dbReference>
<evidence type="ECO:0000313" key="4">
    <source>
        <dbReference type="EMBL" id="KAF5732229.1"/>
    </source>
</evidence>
<dbReference type="InterPro" id="IPR019494">
    <property type="entry name" value="FIST_C"/>
</dbReference>
<feature type="compositionally biased region" description="Polar residues" evidence="1">
    <location>
        <begin position="1"/>
        <end position="10"/>
    </location>
</feature>
<dbReference type="InParanoid" id="A0A7J7CDL3"/>
<gene>
    <name evidence="4" type="ORF">HS088_TW18G00920</name>
</gene>
<dbReference type="GO" id="GO:0032436">
    <property type="term" value="P:positive regulation of proteasomal ubiquitin-dependent protein catabolic process"/>
    <property type="evidence" value="ECO:0007669"/>
    <property type="project" value="TreeGrafter"/>
</dbReference>
<organism evidence="4 5">
    <name type="scientific">Tripterygium wilfordii</name>
    <name type="common">Thunder God vine</name>
    <dbReference type="NCBI Taxonomy" id="458696"/>
    <lineage>
        <taxon>Eukaryota</taxon>
        <taxon>Viridiplantae</taxon>
        <taxon>Streptophyta</taxon>
        <taxon>Embryophyta</taxon>
        <taxon>Tracheophyta</taxon>
        <taxon>Spermatophyta</taxon>
        <taxon>Magnoliopsida</taxon>
        <taxon>eudicotyledons</taxon>
        <taxon>Gunneridae</taxon>
        <taxon>Pentapetalae</taxon>
        <taxon>rosids</taxon>
        <taxon>fabids</taxon>
        <taxon>Celastrales</taxon>
        <taxon>Celastraceae</taxon>
        <taxon>Tripterygium</taxon>
    </lineage>
</organism>
<comment type="caution">
    <text evidence="4">The sequence shown here is derived from an EMBL/GenBank/DDBJ whole genome shotgun (WGS) entry which is preliminary data.</text>
</comment>
<name>A0A7J7CDL3_TRIWF</name>
<proteinExistence type="predicted"/>
<dbReference type="Proteomes" id="UP000593562">
    <property type="component" value="Unassembled WGS sequence"/>
</dbReference>
<dbReference type="AlphaFoldDB" id="A0A7J7CDL3"/>
<evidence type="ECO:0000313" key="5">
    <source>
        <dbReference type="Proteomes" id="UP000593562"/>
    </source>
</evidence>
<dbReference type="GO" id="GO:0000209">
    <property type="term" value="P:protein polyubiquitination"/>
    <property type="evidence" value="ECO:0007669"/>
    <property type="project" value="TreeGrafter"/>
</dbReference>
<evidence type="ECO:0000259" key="3">
    <source>
        <dbReference type="SMART" id="SM01204"/>
    </source>
</evidence>
<dbReference type="PANTHER" id="PTHR14939">
    <property type="entry name" value="F-BOX ONLY PROTEIN 22"/>
    <property type="match status" value="1"/>
</dbReference>
<sequence length="533" mass="57755">MDNPSSPSKNNEAKKTPKLPTKGIALMNEDLLQNVLYRLPAVSFASAACVSKSWNQLCNRILSRPKLASALSMNPSKQVALQEVIDKVLCEPLRPDFAIANVDRGFDLAETLQILVEKLGSQTPIVLSRVSGIIGRDATTGEFREVTCDEDEENEPVNSCILLTIGFVPGLKVDAIPLLRPRKAPQAAMIDNFVVDIRNYTTSISGCATPVGIIMFGDARIDQKVIIEKLDYAMPAETVIVGQERGHFVFRNGSGSINVCRSTNYNVGAVALVFARDRNKPHGIGNIQFHVALSNGVSPIGPSYRAVSVRSNSSSNGTWLTARREGQQVTLDGQTILDDINNALENRIGRPELYVGVVRRRKCSIGLEKPRSLTSLAFHGVVGGDEEYLYADGVGIKTGDYLQFYQSDPNIALSSIGNVTESLRSLKLEWSSKNCIHVDSGGSNVAKNEVVGGFIFACCGRSASFYGHVNVESSPFLENFPGVPLAGVFCCGEILRGSSTLTGQEGHHESSTPCCLHIYSTVYLMMSYNSAPQ</sequence>
<dbReference type="SMART" id="SM00256">
    <property type="entry name" value="FBOX"/>
    <property type="match status" value="1"/>
</dbReference>
<evidence type="ECO:0000259" key="2">
    <source>
        <dbReference type="SMART" id="SM00256"/>
    </source>
</evidence>
<dbReference type="InterPro" id="IPR036047">
    <property type="entry name" value="F-box-like_dom_sf"/>
</dbReference>
<dbReference type="SUPFAM" id="SSF81383">
    <property type="entry name" value="F-box domain"/>
    <property type="match status" value="1"/>
</dbReference>